<dbReference type="AlphaFoldDB" id="U1LYT5"/>
<dbReference type="Pfam" id="PF13524">
    <property type="entry name" value="Glyco_trans_1_2"/>
    <property type="match status" value="1"/>
</dbReference>
<comment type="caution">
    <text evidence="2">The sequence shown here is derived from an EMBL/GenBank/DDBJ whole genome shotgun (WGS) entry which is preliminary data.</text>
</comment>
<dbReference type="Gene3D" id="3.40.50.2000">
    <property type="entry name" value="Glycogen Phosphorylase B"/>
    <property type="match status" value="1"/>
</dbReference>
<dbReference type="PATRIC" id="fig|1345023.5.peg.1265"/>
<reference evidence="2 3" key="1">
    <citation type="journal article" date="2013" name="Genome Announc.">
        <title>Draft Genome Sequence of Exiguobacterium pavilionensis Strain RW-2, with Wide Thermal, Salinity, and pH Tolerance, Isolated from Modern Freshwater Microbialites.</title>
        <authorList>
            <person name="White R.A.III."/>
            <person name="Grassa C.J."/>
            <person name="Suttle C.A."/>
        </authorList>
    </citation>
    <scope>NUCLEOTIDE SEQUENCE [LARGE SCALE GENOMIC DNA]</scope>
    <source>
        <strain evidence="2 3">RW-2</strain>
    </source>
</reference>
<evidence type="ECO:0000313" key="2">
    <source>
        <dbReference type="EMBL" id="ERG67864.1"/>
    </source>
</evidence>
<feature type="domain" description="Spore protein YkvP/CgeB glycosyl transferase-like" evidence="1">
    <location>
        <begin position="694"/>
        <end position="812"/>
    </location>
</feature>
<dbReference type="Proteomes" id="UP000016464">
    <property type="component" value="Unassembled WGS sequence"/>
</dbReference>
<protein>
    <recommendedName>
        <fullName evidence="1">Spore protein YkvP/CgeB glycosyl transferase-like domain-containing protein</fullName>
    </recommendedName>
</protein>
<dbReference type="eggNOG" id="COG4641">
    <property type="taxonomic scope" value="Bacteria"/>
</dbReference>
<dbReference type="InterPro" id="IPR055259">
    <property type="entry name" value="YkvP/CgeB_Glyco_trans-like"/>
</dbReference>
<sequence>MGWQTKARRAAHLGVQRSRRVGKRIINKALNRVTSRQAGPIVPNWYTASDAVHLEGADVVISRPEAVVLTYRPDEKEDTIDIKKVFSKSNRTMHVQFRAKAAGDVTPAIKVSLYQRNKHSRDVFVYNQTPTDIALLANETKVRFTVETEGKGSYSVIELNVNGVSLWDVEGMAYHMQDSDFDYRIDLTPKQLELISAINRVVDFEDDKLLLHGVGGQYVHFGVGESALPHVNTKRAIDFPLGDMDDDVYRFYLKGTVTGTANASLFVVTYTADGQDQMIEVPLGLSGIIRLTPSHTTVRYFVRLSGHGELHGLKLGMVREKSVRREEILSLKPSMWTVPTPDTIKLKHKQDQLVVKLKTGEGNRRYISYAETNNSFKLLPVDFLFDVKSNSRYRVTLDGEMGEGTNVVLYIITYSTEGRLNMQQVQLGSEKIFEFEKEARRLRFALRVDGDGEAVIDRIRVTEEIISDRTRSPEWLDVREARLFRAVPRELHELKVAAIFDEFTTASYRPECDLITFTPDNWPAVLADEQPDFLMVESAWKGNAGAWEKKVVKYGTNTWEELDGLLEWCRHNNIPTVFWNKEDPIHYDRFIETAKRFDYVYTTDENRVEDYIRDCGHDRVGALPFAAQPKEHNPIRLPGTREPYASFAGSYYANRHESRRQDMDRLFAAADRYGLVIYDRNYEMNQRGETDQLQFPEQFRDSIRGSLKYNQIAKAYKGFKVMLNVNSVNDSPTMFSRRVFEGLACATPVVSTRSIGVKQMLGDYVFLDEGDAMLDETFKKLLTDDAFYEDVAMRGMRHVLTYHTYTQRLAQVVGAIGIPYRVDHARVAMVAIVRSKEEMERVVSIYETQDYTHTHLVVFLDKFDGYIDVYNEYNTETISTFMLSYLTQYNALSEILDGFEWMAFVNRDDYYGPSYVSDYILAARYADANILTKGDHYTFDGALEKQDVDASYRYVFDAVPTRSLVKPAALRFYSIQEALDVLTNDASLQELAQSGERIFSIDPYQYVKGGANLSDEMAQEVTL</sequence>
<proteinExistence type="predicted"/>
<dbReference type="EMBL" id="ATCL01000014">
    <property type="protein sequence ID" value="ERG67864.1"/>
    <property type="molecule type" value="Genomic_DNA"/>
</dbReference>
<dbReference type="SUPFAM" id="SSF53756">
    <property type="entry name" value="UDP-Glycosyltransferase/glycogen phosphorylase"/>
    <property type="match status" value="1"/>
</dbReference>
<organism evidence="2 3">
    <name type="scientific">Exiguobacterium chiriqhucha RW-2</name>
    <dbReference type="NCBI Taxonomy" id="1345023"/>
    <lineage>
        <taxon>Bacteria</taxon>
        <taxon>Bacillati</taxon>
        <taxon>Bacillota</taxon>
        <taxon>Bacilli</taxon>
        <taxon>Bacillales</taxon>
        <taxon>Bacillales Family XII. Incertae Sedis</taxon>
        <taxon>Exiguobacterium</taxon>
    </lineage>
</organism>
<dbReference type="STRING" id="1385984.GCA_000702565_00671"/>
<evidence type="ECO:0000259" key="1">
    <source>
        <dbReference type="Pfam" id="PF13524"/>
    </source>
</evidence>
<dbReference type="OrthoDB" id="7019976at2"/>
<name>U1LYT5_9BACL</name>
<accession>U1LYT5</accession>
<evidence type="ECO:0000313" key="3">
    <source>
        <dbReference type="Proteomes" id="UP000016464"/>
    </source>
</evidence>
<gene>
    <name evidence="2" type="ORF">M467_11280</name>
</gene>
<keyword evidence="3" id="KW-1185">Reference proteome</keyword>
<dbReference type="RefSeq" id="WP_021066430.1">
    <property type="nucleotide sequence ID" value="NZ_ATCL01000014.1"/>
</dbReference>